<name>A0A426Q567_9CORY</name>
<evidence type="ECO:0000313" key="2">
    <source>
        <dbReference type="Proteomes" id="UP000278422"/>
    </source>
</evidence>
<dbReference type="GO" id="GO:0003676">
    <property type="term" value="F:nucleic acid binding"/>
    <property type="evidence" value="ECO:0007669"/>
    <property type="project" value="InterPro"/>
</dbReference>
<reference evidence="1 2" key="1">
    <citation type="submission" date="2018-01" db="EMBL/GenBank/DDBJ databases">
        <title>Twenty Corynebacterium bovis Genomes.</title>
        <authorList>
            <person name="Gulvik C.A."/>
        </authorList>
    </citation>
    <scope>NUCLEOTIDE SEQUENCE [LARGE SCALE GENOMIC DNA]</scope>
    <source>
        <strain evidence="1 2">16-2004</strain>
    </source>
</reference>
<keyword evidence="2" id="KW-1185">Reference proteome</keyword>
<dbReference type="RefSeq" id="WP_125186531.1">
    <property type="nucleotide sequence ID" value="NZ_JBAHVM010000007.1"/>
</dbReference>
<gene>
    <name evidence="1" type="ORF">CXF42_05635</name>
</gene>
<comment type="caution">
    <text evidence="1">The sequence shown here is derived from an EMBL/GenBank/DDBJ whole genome shotgun (WGS) entry which is preliminary data.</text>
</comment>
<dbReference type="AlphaFoldDB" id="A0A426Q567"/>
<organism evidence="1 2">
    <name type="scientific">Corynebacterium bovis</name>
    <dbReference type="NCBI Taxonomy" id="36808"/>
    <lineage>
        <taxon>Bacteria</taxon>
        <taxon>Bacillati</taxon>
        <taxon>Actinomycetota</taxon>
        <taxon>Actinomycetes</taxon>
        <taxon>Mycobacteriales</taxon>
        <taxon>Corynebacteriaceae</taxon>
        <taxon>Corynebacterium</taxon>
    </lineage>
</organism>
<dbReference type="InterPro" id="IPR036397">
    <property type="entry name" value="RNaseH_sf"/>
</dbReference>
<protein>
    <submittedName>
        <fullName evidence="1">Uncharacterized protein</fullName>
    </submittedName>
</protein>
<dbReference type="InterPro" id="IPR012337">
    <property type="entry name" value="RNaseH-like_sf"/>
</dbReference>
<dbReference type="Gene3D" id="3.30.420.10">
    <property type="entry name" value="Ribonuclease H-like superfamily/Ribonuclease H"/>
    <property type="match status" value="1"/>
</dbReference>
<accession>A0A426Q567</accession>
<sequence>MGSTRIPVDDDDEVYFVGVSTVVTDVESRQMLELGMVAFDRGFGEVASFESIIVPPDLDAVAESAVPGPMDEWQRSGLWDDLVRVTNLGTADKWSVSAVEARACRWFDRVVGTDWATPMVGASVHMTRQTLATQMPELYERFDFRSIDATSFLLVAEECYQMPVELTRWRPGVVHRACDEIRDTVEAIGASLGAVVLAHAEDIYPVGGNVGDVAARSVTRHRDGEATWRQL</sequence>
<proteinExistence type="predicted"/>
<dbReference type="EMBL" id="PQNQ01000012">
    <property type="protein sequence ID" value="RRQ04024.1"/>
    <property type="molecule type" value="Genomic_DNA"/>
</dbReference>
<dbReference type="SUPFAM" id="SSF53098">
    <property type="entry name" value="Ribonuclease H-like"/>
    <property type="match status" value="1"/>
</dbReference>
<dbReference type="Proteomes" id="UP000278422">
    <property type="component" value="Unassembled WGS sequence"/>
</dbReference>
<evidence type="ECO:0000313" key="1">
    <source>
        <dbReference type="EMBL" id="RRQ04024.1"/>
    </source>
</evidence>